<dbReference type="EMBL" id="OCMT01000003">
    <property type="protein sequence ID" value="SOD17594.1"/>
    <property type="molecule type" value="Genomic_DNA"/>
</dbReference>
<dbReference type="SUPFAM" id="SSF56935">
    <property type="entry name" value="Porins"/>
    <property type="match status" value="1"/>
</dbReference>
<reference evidence="7" key="1">
    <citation type="submission" date="2017-09" db="EMBL/GenBank/DDBJ databases">
        <authorList>
            <person name="Varghese N."/>
            <person name="Submissions S."/>
        </authorList>
    </citation>
    <scope>NUCLEOTIDE SEQUENCE [LARGE SCALE GENOMIC DNA]</scope>
    <source>
        <strain evidence="7">CGMCC 1.12803</strain>
    </source>
</reference>
<accession>A0A286A6Q5</accession>
<dbReference type="GO" id="GO:0009279">
    <property type="term" value="C:cell outer membrane"/>
    <property type="evidence" value="ECO:0007669"/>
    <property type="project" value="UniProtKB-SubCell"/>
</dbReference>
<evidence type="ECO:0000259" key="5">
    <source>
        <dbReference type="Pfam" id="PF14905"/>
    </source>
</evidence>
<dbReference type="Gene3D" id="2.170.130.10">
    <property type="entry name" value="TonB-dependent receptor, plug domain"/>
    <property type="match status" value="1"/>
</dbReference>
<dbReference type="PANTHER" id="PTHR40980:SF4">
    <property type="entry name" value="TONB-DEPENDENT RECEPTOR-LIKE BETA-BARREL DOMAIN-CONTAINING PROTEIN"/>
    <property type="match status" value="1"/>
</dbReference>
<comment type="subcellular location">
    <subcellularLocation>
        <location evidence="1">Cell outer membrane</location>
    </subcellularLocation>
</comment>
<dbReference type="OrthoDB" id="606851at2"/>
<keyword evidence="6" id="KW-0378">Hydrolase</keyword>
<evidence type="ECO:0000256" key="1">
    <source>
        <dbReference type="ARBA" id="ARBA00004442"/>
    </source>
</evidence>
<dbReference type="Gene3D" id="2.40.170.20">
    <property type="entry name" value="TonB-dependent receptor, beta-barrel domain"/>
    <property type="match status" value="1"/>
</dbReference>
<dbReference type="InterPro" id="IPR041700">
    <property type="entry name" value="OMP_b-brl_3"/>
</dbReference>
<dbReference type="SUPFAM" id="SSF49464">
    <property type="entry name" value="Carboxypeptidase regulatory domain-like"/>
    <property type="match status" value="1"/>
</dbReference>
<keyword evidence="4" id="KW-0732">Signal</keyword>
<keyword evidence="7" id="KW-1185">Reference proteome</keyword>
<dbReference type="Proteomes" id="UP000219281">
    <property type="component" value="Unassembled WGS sequence"/>
</dbReference>
<evidence type="ECO:0000256" key="3">
    <source>
        <dbReference type="ARBA" id="ARBA00023237"/>
    </source>
</evidence>
<dbReference type="InterPro" id="IPR008969">
    <property type="entry name" value="CarboxyPept-like_regulatory"/>
</dbReference>
<evidence type="ECO:0000256" key="4">
    <source>
        <dbReference type="SAM" id="SignalP"/>
    </source>
</evidence>
<protein>
    <submittedName>
        <fullName evidence="6">Carboxypeptidase regulatory-like domain-containing protein</fullName>
    </submittedName>
</protein>
<keyword evidence="2" id="KW-0472">Membrane</keyword>
<feature type="signal peptide" evidence="4">
    <location>
        <begin position="1"/>
        <end position="35"/>
    </location>
</feature>
<dbReference type="GO" id="GO:0004180">
    <property type="term" value="F:carboxypeptidase activity"/>
    <property type="evidence" value="ECO:0007669"/>
    <property type="project" value="UniProtKB-KW"/>
</dbReference>
<evidence type="ECO:0000313" key="6">
    <source>
        <dbReference type="EMBL" id="SOD17594.1"/>
    </source>
</evidence>
<dbReference type="PANTHER" id="PTHR40980">
    <property type="entry name" value="PLUG DOMAIN-CONTAINING PROTEIN"/>
    <property type="match status" value="1"/>
</dbReference>
<dbReference type="RefSeq" id="WP_097132435.1">
    <property type="nucleotide sequence ID" value="NZ_OCMT01000003.1"/>
</dbReference>
<keyword evidence="6" id="KW-0645">Protease</keyword>
<evidence type="ECO:0000256" key="2">
    <source>
        <dbReference type="ARBA" id="ARBA00023136"/>
    </source>
</evidence>
<dbReference type="AlphaFoldDB" id="A0A286A6Q5"/>
<keyword evidence="6" id="KW-0121">Carboxypeptidase</keyword>
<keyword evidence="3" id="KW-0998">Cell outer membrane</keyword>
<proteinExistence type="predicted"/>
<organism evidence="6 7">
    <name type="scientific">Pedobacter xixiisoli</name>
    <dbReference type="NCBI Taxonomy" id="1476464"/>
    <lineage>
        <taxon>Bacteria</taxon>
        <taxon>Pseudomonadati</taxon>
        <taxon>Bacteroidota</taxon>
        <taxon>Sphingobacteriia</taxon>
        <taxon>Sphingobacteriales</taxon>
        <taxon>Sphingobacteriaceae</taxon>
        <taxon>Pedobacter</taxon>
    </lineage>
</organism>
<gene>
    <name evidence="6" type="ORF">SAMN06297358_2588</name>
</gene>
<dbReference type="InterPro" id="IPR037066">
    <property type="entry name" value="Plug_dom_sf"/>
</dbReference>
<evidence type="ECO:0000313" key="7">
    <source>
        <dbReference type="Proteomes" id="UP000219281"/>
    </source>
</evidence>
<name>A0A286A6Q5_9SPHI</name>
<dbReference type="Pfam" id="PF13620">
    <property type="entry name" value="CarboxypepD_reg"/>
    <property type="match status" value="1"/>
</dbReference>
<sequence>MESTYVAAQLAVKKISLRKILGFALCLFFAQIAFAQHKGSVSGVVKATSGKGIEYASVALKQSDDKIFKGVLTDSVGRFVFKNVPNGSYKLVVSSMGYISYAAPSFQISDTKNIHEFSKLQLAEDAKQLATVQVTGQKKVIEQSMDKMTLNVENSILAEGNTALELLERAPGVKIDSDGKISLKGRTGVTVMMNGKLTYLSAAELAVLLKAPNSSSISKIEIINSPSSKYDAAGNAGIINIVMKKNQVKGLNGSVSANGGAGRNARYGGGFNLNYRSSNFNVYGNYNYAYRGETEYLDFIRRFADGQIATSRTSTQRTETNEPLNTHNFRVGIDYEIDSNNVIGVLVNGNLGKYIHDSETSNLIRNSQGTLLNDMLTQNYDKQSWESLTYNLNYLHRFAKKGRELSADVDFAPNRFSSNLNLDTYTRPNADFPNGDLARRRGTVPAKTDVYVAKIDYTDVISKQIKLETGAKSSFIESDNNLVYHQFINNAWEYDATSSNHFRYKEQIHAAYLNLMAEFGKTSIQAGLRGEYTNTNGNQMTTNTVFTRDYFQLFPNVVVNQNLNTNNQVQLSYSRRIERPNYGALNPFRMFRDPSLYYEGNPYLKPELTQNIVFNHVFKSRYTTSLNYSKTSDVITWVTGQNDATNTTFEAPKNLPSLINYGVSFTAQIDYFKWWSGTNFANVFRNEYDLANEQKKQTSFNLNTQNSFKITKGFGAELNAFYNSSSVYGIIKERAYWAVSAAFQKSVLNDKGSIKLAINDIFQTNNYRNDTRYQNIDMYSRIWIDSRRAILSFTYRFGKQFESRTRKTGSEDVQNRIK</sequence>
<dbReference type="InterPro" id="IPR036942">
    <property type="entry name" value="Beta-barrel_TonB_sf"/>
</dbReference>
<feature type="chain" id="PRO_5012877224" evidence="4">
    <location>
        <begin position="36"/>
        <end position="818"/>
    </location>
</feature>
<dbReference type="Gene3D" id="2.60.40.1120">
    <property type="entry name" value="Carboxypeptidase-like, regulatory domain"/>
    <property type="match status" value="1"/>
</dbReference>
<feature type="domain" description="Outer membrane protein beta-barrel" evidence="5">
    <location>
        <begin position="396"/>
        <end position="795"/>
    </location>
</feature>
<dbReference type="Pfam" id="PF14905">
    <property type="entry name" value="OMP_b-brl_3"/>
    <property type="match status" value="1"/>
</dbReference>